<dbReference type="InterPro" id="IPR016181">
    <property type="entry name" value="Acyl_CoA_acyltransferase"/>
</dbReference>
<reference evidence="5" key="1">
    <citation type="journal article" date="2019" name="Int. J. Syst. Evol. Microbiol.">
        <title>The Global Catalogue of Microorganisms (GCM) 10K type strain sequencing project: providing services to taxonomists for standard genome sequencing and annotation.</title>
        <authorList>
            <consortium name="The Broad Institute Genomics Platform"/>
            <consortium name="The Broad Institute Genome Sequencing Center for Infectious Disease"/>
            <person name="Wu L."/>
            <person name="Ma J."/>
        </authorList>
    </citation>
    <scope>NUCLEOTIDE SEQUENCE [LARGE SCALE GENOMIC DNA]</scope>
    <source>
        <strain evidence="5">CCUG 59778</strain>
    </source>
</reference>
<dbReference type="CDD" id="cd04301">
    <property type="entry name" value="NAT_SF"/>
    <property type="match status" value="1"/>
</dbReference>
<evidence type="ECO:0000313" key="4">
    <source>
        <dbReference type="EMBL" id="MFC5289684.1"/>
    </source>
</evidence>
<comment type="caution">
    <text evidence="4">The sequence shown here is derived from an EMBL/GenBank/DDBJ whole genome shotgun (WGS) entry which is preliminary data.</text>
</comment>
<dbReference type="Proteomes" id="UP001596157">
    <property type="component" value="Unassembled WGS sequence"/>
</dbReference>
<dbReference type="GO" id="GO:0016746">
    <property type="term" value="F:acyltransferase activity"/>
    <property type="evidence" value="ECO:0007669"/>
    <property type="project" value="UniProtKB-KW"/>
</dbReference>
<gene>
    <name evidence="4" type="ORF">ACFPM7_21745</name>
</gene>
<protein>
    <submittedName>
        <fullName evidence="4">GNAT family N-acetyltransferase</fullName>
        <ecNumber evidence="4">2.3.-.-</ecNumber>
    </submittedName>
</protein>
<dbReference type="InterPro" id="IPR000182">
    <property type="entry name" value="GNAT_dom"/>
</dbReference>
<evidence type="ECO:0000259" key="3">
    <source>
        <dbReference type="PROSITE" id="PS51186"/>
    </source>
</evidence>
<keyword evidence="2 4" id="KW-0012">Acyltransferase</keyword>
<sequence length="181" mass="19650">MDLAWPTGHTDDLAAAVHRVARDATAAGGAIGWVAPPTREETDQWLAGVLAAVADRDGALCTASVDGELIGFGTWRRDPELVFRYRAELVKVTVHPSAQGRGLGRLITAGLIAGACSAGMEQVHMRVRGNNTRAIELYRSLGFTEYGRMPNSIAVGRDRFDAVWLYRELERPHGIRLRGSA</sequence>
<dbReference type="EC" id="2.3.-.-" evidence="4"/>
<name>A0ABW0EU54_9PSEU</name>
<accession>A0ABW0EU54</accession>
<evidence type="ECO:0000256" key="2">
    <source>
        <dbReference type="ARBA" id="ARBA00023315"/>
    </source>
</evidence>
<feature type="domain" description="N-acetyltransferase" evidence="3">
    <location>
        <begin position="16"/>
        <end position="170"/>
    </location>
</feature>
<dbReference type="RefSeq" id="WP_378249538.1">
    <property type="nucleotide sequence ID" value="NZ_JBHSKF010000012.1"/>
</dbReference>
<dbReference type="PANTHER" id="PTHR43877">
    <property type="entry name" value="AMINOALKYLPHOSPHONATE N-ACETYLTRANSFERASE-RELATED-RELATED"/>
    <property type="match status" value="1"/>
</dbReference>
<evidence type="ECO:0000313" key="5">
    <source>
        <dbReference type="Proteomes" id="UP001596157"/>
    </source>
</evidence>
<dbReference type="PROSITE" id="PS51186">
    <property type="entry name" value="GNAT"/>
    <property type="match status" value="1"/>
</dbReference>
<evidence type="ECO:0000256" key="1">
    <source>
        <dbReference type="ARBA" id="ARBA00022679"/>
    </source>
</evidence>
<dbReference type="EMBL" id="JBHSKF010000012">
    <property type="protein sequence ID" value="MFC5289684.1"/>
    <property type="molecule type" value="Genomic_DNA"/>
</dbReference>
<dbReference type="Pfam" id="PF00583">
    <property type="entry name" value="Acetyltransf_1"/>
    <property type="match status" value="1"/>
</dbReference>
<keyword evidence="5" id="KW-1185">Reference proteome</keyword>
<dbReference type="InterPro" id="IPR050832">
    <property type="entry name" value="Bact_Acetyltransf"/>
</dbReference>
<organism evidence="4 5">
    <name type="scientific">Actinokineospora guangxiensis</name>
    <dbReference type="NCBI Taxonomy" id="1490288"/>
    <lineage>
        <taxon>Bacteria</taxon>
        <taxon>Bacillati</taxon>
        <taxon>Actinomycetota</taxon>
        <taxon>Actinomycetes</taxon>
        <taxon>Pseudonocardiales</taxon>
        <taxon>Pseudonocardiaceae</taxon>
        <taxon>Actinokineospora</taxon>
    </lineage>
</organism>
<keyword evidence="1 4" id="KW-0808">Transferase</keyword>
<dbReference type="SUPFAM" id="SSF55729">
    <property type="entry name" value="Acyl-CoA N-acyltransferases (Nat)"/>
    <property type="match status" value="1"/>
</dbReference>
<dbReference type="Gene3D" id="3.40.630.30">
    <property type="match status" value="1"/>
</dbReference>
<proteinExistence type="predicted"/>